<dbReference type="CDD" id="cd10551">
    <property type="entry name" value="PsrB"/>
    <property type="match status" value="1"/>
</dbReference>
<dbReference type="AlphaFoldDB" id="A0A7S7NTL1"/>
<dbReference type="Proteomes" id="UP000593892">
    <property type="component" value="Chromosome"/>
</dbReference>
<feature type="domain" description="4Fe-4S ferredoxin-type" evidence="5">
    <location>
        <begin position="10"/>
        <end position="40"/>
    </location>
</feature>
<keyword evidence="3" id="KW-0408">Iron</keyword>
<accession>A0A7S7NTL1</accession>
<reference evidence="6 7" key="1">
    <citation type="submission" date="2020-10" db="EMBL/GenBank/DDBJ databases">
        <title>Complete genome sequence of Paludibaculum fermentans P105T, a facultatively anaerobic acidobacterium capable of dissimilatory Fe(III) reduction.</title>
        <authorList>
            <person name="Dedysh S.N."/>
            <person name="Beletsky A.V."/>
            <person name="Kulichevskaya I.S."/>
            <person name="Mardanov A.V."/>
            <person name="Ravin N.V."/>
        </authorList>
    </citation>
    <scope>NUCLEOTIDE SEQUENCE [LARGE SCALE GENOMIC DNA]</scope>
    <source>
        <strain evidence="6 7">P105</strain>
    </source>
</reference>
<evidence type="ECO:0000259" key="5">
    <source>
        <dbReference type="PROSITE" id="PS51379"/>
    </source>
</evidence>
<dbReference type="InterPro" id="IPR017896">
    <property type="entry name" value="4Fe4S_Fe-S-bd"/>
</dbReference>
<evidence type="ECO:0000256" key="1">
    <source>
        <dbReference type="ARBA" id="ARBA00022485"/>
    </source>
</evidence>
<dbReference type="PANTHER" id="PTHR43177:SF3">
    <property type="entry name" value="PROTEIN NRFC HOMOLOG"/>
    <property type="match status" value="1"/>
</dbReference>
<dbReference type="Gene3D" id="3.30.70.20">
    <property type="match status" value="2"/>
</dbReference>
<dbReference type="InterPro" id="IPR050954">
    <property type="entry name" value="ET_IronSulfur_Cluster-Binding"/>
</dbReference>
<dbReference type="GO" id="GO:0051539">
    <property type="term" value="F:4 iron, 4 sulfur cluster binding"/>
    <property type="evidence" value="ECO:0007669"/>
    <property type="project" value="UniProtKB-KW"/>
</dbReference>
<keyword evidence="4" id="KW-0411">Iron-sulfur</keyword>
<feature type="domain" description="4Fe-4S ferredoxin-type" evidence="5">
    <location>
        <begin position="98"/>
        <end position="127"/>
    </location>
</feature>
<dbReference type="PROSITE" id="PS00198">
    <property type="entry name" value="4FE4S_FER_1"/>
    <property type="match status" value="1"/>
</dbReference>
<sequence length="249" mass="26964">MAVTKKNRRYGMIVDVDLCTGCGACMVACAAENNVAPAPEKATDRTGITPMRVYPVHNGAPADKRQTAFLPLLCMHCSEPPCESVCPQQAVELDEATGIVTQMPQRCLGCRYCMTACPYHARYFNWWDPQWPVGMEATLNPTVAPRMRGVVEKCNLCASRLHAAEDQATADGQPPPATYVSACVEACPTGAMVLGDLDDPTTEAQKLAHAEGTFQLLAKLGTGPKVHYHSSRPWVRSLAERSAKEQANA</sequence>
<keyword evidence="7" id="KW-1185">Reference proteome</keyword>
<dbReference type="InterPro" id="IPR017900">
    <property type="entry name" value="4Fe4S_Fe_S_CS"/>
</dbReference>
<keyword evidence="1" id="KW-0004">4Fe-4S</keyword>
<dbReference type="KEGG" id="pfer:IRI77_06015"/>
<evidence type="ECO:0000313" key="7">
    <source>
        <dbReference type="Proteomes" id="UP000593892"/>
    </source>
</evidence>
<evidence type="ECO:0000313" key="6">
    <source>
        <dbReference type="EMBL" id="QOY89505.1"/>
    </source>
</evidence>
<dbReference type="RefSeq" id="WP_194451167.1">
    <property type="nucleotide sequence ID" value="NZ_CP063849.1"/>
</dbReference>
<dbReference type="Pfam" id="PF13247">
    <property type="entry name" value="Fer4_11"/>
    <property type="match status" value="1"/>
</dbReference>
<dbReference type="PANTHER" id="PTHR43177">
    <property type="entry name" value="PROTEIN NRFC"/>
    <property type="match status" value="1"/>
</dbReference>
<protein>
    <submittedName>
        <fullName evidence="6">4Fe-4S dicluster domain-containing protein</fullName>
    </submittedName>
</protein>
<evidence type="ECO:0000256" key="2">
    <source>
        <dbReference type="ARBA" id="ARBA00022723"/>
    </source>
</evidence>
<dbReference type="GO" id="GO:0046872">
    <property type="term" value="F:metal ion binding"/>
    <property type="evidence" value="ECO:0007669"/>
    <property type="project" value="UniProtKB-KW"/>
</dbReference>
<feature type="domain" description="4Fe-4S ferredoxin-type" evidence="5">
    <location>
        <begin position="65"/>
        <end position="96"/>
    </location>
</feature>
<organism evidence="6 7">
    <name type="scientific">Paludibaculum fermentans</name>
    <dbReference type="NCBI Taxonomy" id="1473598"/>
    <lineage>
        <taxon>Bacteria</taxon>
        <taxon>Pseudomonadati</taxon>
        <taxon>Acidobacteriota</taxon>
        <taxon>Terriglobia</taxon>
        <taxon>Bryobacterales</taxon>
        <taxon>Bryobacteraceae</taxon>
        <taxon>Paludibaculum</taxon>
    </lineage>
</organism>
<gene>
    <name evidence="6" type="ORF">IRI77_06015</name>
</gene>
<proteinExistence type="predicted"/>
<dbReference type="PROSITE" id="PS51379">
    <property type="entry name" value="4FE4S_FER_2"/>
    <property type="match status" value="3"/>
</dbReference>
<evidence type="ECO:0000256" key="4">
    <source>
        <dbReference type="ARBA" id="ARBA00023014"/>
    </source>
</evidence>
<keyword evidence="2" id="KW-0479">Metal-binding</keyword>
<name>A0A7S7NTL1_PALFE</name>
<evidence type="ECO:0000256" key="3">
    <source>
        <dbReference type="ARBA" id="ARBA00023004"/>
    </source>
</evidence>
<dbReference type="SUPFAM" id="SSF54862">
    <property type="entry name" value="4Fe-4S ferredoxins"/>
    <property type="match status" value="1"/>
</dbReference>
<dbReference type="EMBL" id="CP063849">
    <property type="protein sequence ID" value="QOY89505.1"/>
    <property type="molecule type" value="Genomic_DNA"/>
</dbReference>